<accession>A0A644WP25</accession>
<evidence type="ECO:0000256" key="5">
    <source>
        <dbReference type="ARBA" id="ARBA00022777"/>
    </source>
</evidence>
<evidence type="ECO:0000256" key="1">
    <source>
        <dbReference type="ARBA" id="ARBA00005051"/>
    </source>
</evidence>
<dbReference type="InterPro" id="IPR000550">
    <property type="entry name" value="Hppk"/>
</dbReference>
<dbReference type="NCBIfam" id="TIGR01498">
    <property type="entry name" value="folK"/>
    <property type="match status" value="1"/>
</dbReference>
<evidence type="ECO:0000256" key="2">
    <source>
        <dbReference type="ARBA" id="ARBA00013253"/>
    </source>
</evidence>
<evidence type="ECO:0000313" key="9">
    <source>
        <dbReference type="EMBL" id="MPM05429.1"/>
    </source>
</evidence>
<keyword evidence="4" id="KW-0547">Nucleotide-binding</keyword>
<dbReference type="CDD" id="cd00483">
    <property type="entry name" value="HPPK"/>
    <property type="match status" value="1"/>
</dbReference>
<dbReference type="GO" id="GO:0003848">
    <property type="term" value="F:2-amino-4-hydroxy-6-hydroxymethyldihydropteridine diphosphokinase activity"/>
    <property type="evidence" value="ECO:0007669"/>
    <property type="project" value="UniProtKB-EC"/>
</dbReference>
<protein>
    <recommendedName>
        <fullName evidence="2">2-amino-4-hydroxy-6-hydroxymethyldihydropteridine diphosphokinase</fullName>
        <ecNumber evidence="2">2.7.6.3</ecNumber>
    </recommendedName>
</protein>
<sequence>MADVFLILGSNKGDRHSNLGKALERIKPLFMKDYALSGLYESEPWGFDSQTWFLNIALRGDTSLDPKALLKELLLIEKELGRIRIPGSTGYESREIDIDIVFYSDFIIDTPDLVVPHPRMAQRLFVLVPLCEIAPAFIHPVLGKSIRLLLSECDDTSRVNRLI</sequence>
<keyword evidence="3" id="KW-0808">Transferase</keyword>
<proteinExistence type="predicted"/>
<keyword evidence="7" id="KW-0289">Folate biosynthesis</keyword>
<dbReference type="AlphaFoldDB" id="A0A644WP25"/>
<gene>
    <name evidence="9" type="primary">sulD_6</name>
    <name evidence="9" type="ORF">SDC9_51719</name>
</gene>
<comment type="pathway">
    <text evidence="1">Cofactor biosynthesis; tetrahydrofolate biosynthesis; 2-amino-4-hydroxy-6-hydroxymethyl-7,8-dihydropteridine diphosphate from 7,8-dihydroneopterin triphosphate: step 4/4.</text>
</comment>
<evidence type="ECO:0000256" key="3">
    <source>
        <dbReference type="ARBA" id="ARBA00022679"/>
    </source>
</evidence>
<dbReference type="PANTHER" id="PTHR43071:SF1">
    <property type="entry name" value="2-AMINO-4-HYDROXY-6-HYDROXYMETHYLDIHYDROPTERIDINE PYROPHOSPHOKINASE"/>
    <property type="match status" value="1"/>
</dbReference>
<dbReference type="PANTHER" id="PTHR43071">
    <property type="entry name" value="2-AMINO-4-HYDROXY-6-HYDROXYMETHYLDIHYDROPTERIDINE PYROPHOSPHOKINASE"/>
    <property type="match status" value="1"/>
</dbReference>
<organism evidence="9">
    <name type="scientific">bioreactor metagenome</name>
    <dbReference type="NCBI Taxonomy" id="1076179"/>
    <lineage>
        <taxon>unclassified sequences</taxon>
        <taxon>metagenomes</taxon>
        <taxon>ecological metagenomes</taxon>
    </lineage>
</organism>
<dbReference type="Gene3D" id="3.30.70.560">
    <property type="entry name" value="7,8-Dihydro-6-hydroxymethylpterin-pyrophosphokinase HPPK"/>
    <property type="match status" value="1"/>
</dbReference>
<keyword evidence="5" id="KW-0418">Kinase</keyword>
<dbReference type="Pfam" id="PF01288">
    <property type="entry name" value="HPPK"/>
    <property type="match status" value="1"/>
</dbReference>
<comment type="caution">
    <text evidence="9">The sequence shown here is derived from an EMBL/GenBank/DDBJ whole genome shotgun (WGS) entry which is preliminary data.</text>
</comment>
<dbReference type="UniPathway" id="UPA00077">
    <property type="reaction ID" value="UER00155"/>
</dbReference>
<dbReference type="GO" id="GO:0046654">
    <property type="term" value="P:tetrahydrofolate biosynthetic process"/>
    <property type="evidence" value="ECO:0007669"/>
    <property type="project" value="UniProtKB-UniPathway"/>
</dbReference>
<evidence type="ECO:0000259" key="8">
    <source>
        <dbReference type="Pfam" id="PF01288"/>
    </source>
</evidence>
<dbReference type="GO" id="GO:0046656">
    <property type="term" value="P:folic acid biosynthetic process"/>
    <property type="evidence" value="ECO:0007669"/>
    <property type="project" value="UniProtKB-KW"/>
</dbReference>
<name>A0A644WP25_9ZZZZ</name>
<dbReference type="SUPFAM" id="SSF55083">
    <property type="entry name" value="6-hydroxymethyl-7,8-dihydropterin pyrophosphokinase, HPPK"/>
    <property type="match status" value="1"/>
</dbReference>
<dbReference type="GO" id="GO:0005524">
    <property type="term" value="F:ATP binding"/>
    <property type="evidence" value="ECO:0007669"/>
    <property type="project" value="UniProtKB-KW"/>
</dbReference>
<dbReference type="EC" id="2.7.6.3" evidence="2"/>
<evidence type="ECO:0000256" key="4">
    <source>
        <dbReference type="ARBA" id="ARBA00022741"/>
    </source>
</evidence>
<dbReference type="GO" id="GO:0016301">
    <property type="term" value="F:kinase activity"/>
    <property type="evidence" value="ECO:0007669"/>
    <property type="project" value="UniProtKB-KW"/>
</dbReference>
<evidence type="ECO:0000256" key="6">
    <source>
        <dbReference type="ARBA" id="ARBA00022840"/>
    </source>
</evidence>
<reference evidence="9" key="1">
    <citation type="submission" date="2019-08" db="EMBL/GenBank/DDBJ databases">
        <authorList>
            <person name="Kucharzyk K."/>
            <person name="Murdoch R.W."/>
            <person name="Higgins S."/>
            <person name="Loffler F."/>
        </authorList>
    </citation>
    <scope>NUCLEOTIDE SEQUENCE</scope>
</reference>
<evidence type="ECO:0000256" key="7">
    <source>
        <dbReference type="ARBA" id="ARBA00022909"/>
    </source>
</evidence>
<dbReference type="InterPro" id="IPR035907">
    <property type="entry name" value="Hppk_sf"/>
</dbReference>
<feature type="domain" description="7,8-dihydro-6-hydroxymethylpterin-pyrophosphokinase" evidence="8">
    <location>
        <begin position="6"/>
        <end position="135"/>
    </location>
</feature>
<keyword evidence="6" id="KW-0067">ATP-binding</keyword>
<dbReference type="EMBL" id="VSSQ01001130">
    <property type="protein sequence ID" value="MPM05429.1"/>
    <property type="molecule type" value="Genomic_DNA"/>
</dbReference>